<evidence type="ECO:0000259" key="1">
    <source>
        <dbReference type="PROSITE" id="PS51154"/>
    </source>
</evidence>
<organism evidence="2 3">
    <name type="scientific">Mangrovimicrobium sediminis</name>
    <dbReference type="NCBI Taxonomy" id="2562682"/>
    <lineage>
        <taxon>Bacteria</taxon>
        <taxon>Pseudomonadati</taxon>
        <taxon>Pseudomonadota</taxon>
        <taxon>Gammaproteobacteria</taxon>
        <taxon>Cellvibrionales</taxon>
        <taxon>Halieaceae</taxon>
        <taxon>Mangrovimicrobium</taxon>
    </lineage>
</organism>
<dbReference type="AlphaFoldDB" id="A0A4Z0M473"/>
<dbReference type="Gene3D" id="3.40.220.10">
    <property type="entry name" value="Leucine Aminopeptidase, subunit E, domain 1"/>
    <property type="match status" value="1"/>
</dbReference>
<reference evidence="2 3" key="1">
    <citation type="submission" date="2019-04" db="EMBL/GenBank/DDBJ databases">
        <title>Taxonomy of novel Haliea sp. from mangrove soil of West Coast of India.</title>
        <authorList>
            <person name="Verma A."/>
            <person name="Kumar P."/>
            <person name="Krishnamurthi S."/>
        </authorList>
    </citation>
    <scope>NUCLEOTIDE SEQUENCE [LARGE SCALE GENOMIC DNA]</scope>
    <source>
        <strain evidence="2 3">SAOS-164</strain>
    </source>
</reference>
<dbReference type="InterPro" id="IPR002589">
    <property type="entry name" value="Macro_dom"/>
</dbReference>
<feature type="domain" description="Macro" evidence="1">
    <location>
        <begin position="1"/>
        <end position="171"/>
    </location>
</feature>
<dbReference type="PANTHER" id="PTHR11106">
    <property type="entry name" value="GANGLIOSIDE INDUCED DIFFERENTIATION ASSOCIATED PROTEIN 2-RELATED"/>
    <property type="match status" value="1"/>
</dbReference>
<evidence type="ECO:0000313" key="3">
    <source>
        <dbReference type="Proteomes" id="UP000298050"/>
    </source>
</evidence>
<dbReference type="PROSITE" id="PS51154">
    <property type="entry name" value="MACRO"/>
    <property type="match status" value="1"/>
</dbReference>
<dbReference type="SMART" id="SM00506">
    <property type="entry name" value="A1pp"/>
    <property type="match status" value="1"/>
</dbReference>
<dbReference type="InterPro" id="IPR043472">
    <property type="entry name" value="Macro_dom-like"/>
</dbReference>
<evidence type="ECO:0000313" key="2">
    <source>
        <dbReference type="EMBL" id="TGD74301.1"/>
    </source>
</evidence>
<proteinExistence type="predicted"/>
<dbReference type="EMBL" id="SRLE01000006">
    <property type="protein sequence ID" value="TGD74301.1"/>
    <property type="molecule type" value="Genomic_DNA"/>
</dbReference>
<name>A0A4Z0M473_9GAMM</name>
<comment type="caution">
    <text evidence="2">The sequence shown here is derived from an EMBL/GenBank/DDBJ whole genome shotgun (WGS) entry which is preliminary data.</text>
</comment>
<dbReference type="PANTHER" id="PTHR11106:SF27">
    <property type="entry name" value="MACRO DOMAIN-CONTAINING PROTEIN"/>
    <property type="match status" value="1"/>
</dbReference>
<sequence>MTTIRLVVGDITGAPVDAIINAANEVMLGGGGVDGAIHRAAGPELLAACRSVPEVGGVRCPTGEARITPAGRLPARYVIHTVGPRYRQDTAPASLLAAAYRNSLRLAQQHGCHSVAAPAVSCGVYGYPLDEAARIARDTCMAAEFEDLDLTFYLFDQQVFDTWDAVFQLRA</sequence>
<dbReference type="NCBIfam" id="NF001664">
    <property type="entry name" value="PRK00431.1-6"/>
    <property type="match status" value="1"/>
</dbReference>
<keyword evidence="3" id="KW-1185">Reference proteome</keyword>
<dbReference type="OrthoDB" id="6194521at2"/>
<dbReference type="SUPFAM" id="SSF52949">
    <property type="entry name" value="Macro domain-like"/>
    <property type="match status" value="1"/>
</dbReference>
<protein>
    <submittedName>
        <fullName evidence="2">O-acetyl-ADP-ribose deacetylase</fullName>
    </submittedName>
</protein>
<dbReference type="RefSeq" id="WP_135443112.1">
    <property type="nucleotide sequence ID" value="NZ_SRLE01000006.1"/>
</dbReference>
<dbReference type="CDD" id="cd02908">
    <property type="entry name" value="Macro_OAADPr_deacetylase"/>
    <property type="match status" value="1"/>
</dbReference>
<gene>
    <name evidence="2" type="ORF">E4634_09285</name>
</gene>
<dbReference type="Proteomes" id="UP000298050">
    <property type="component" value="Unassembled WGS sequence"/>
</dbReference>
<accession>A0A4Z0M473</accession>
<dbReference type="Pfam" id="PF01661">
    <property type="entry name" value="Macro"/>
    <property type="match status" value="1"/>
</dbReference>